<evidence type="ECO:0008006" key="3">
    <source>
        <dbReference type="Google" id="ProtNLM"/>
    </source>
</evidence>
<keyword evidence="2" id="KW-1185">Reference proteome</keyword>
<dbReference type="PATRIC" id="fig|1177179.3.peg.544"/>
<dbReference type="InterPro" id="IPR036182">
    <property type="entry name" value="PCuAC_sf"/>
</dbReference>
<gene>
    <name evidence="1" type="ORF">A11A3_02732</name>
</gene>
<comment type="caution">
    <text evidence="1">The sequence shown here is derived from an EMBL/GenBank/DDBJ whole genome shotgun (WGS) entry which is preliminary data.</text>
</comment>
<organism evidence="1 2">
    <name type="scientific">Alcanivorax hongdengensis A-11-3</name>
    <dbReference type="NCBI Taxonomy" id="1177179"/>
    <lineage>
        <taxon>Bacteria</taxon>
        <taxon>Pseudomonadati</taxon>
        <taxon>Pseudomonadota</taxon>
        <taxon>Gammaproteobacteria</taxon>
        <taxon>Oceanospirillales</taxon>
        <taxon>Alcanivoracaceae</taxon>
        <taxon>Alcanivorax</taxon>
    </lineage>
</organism>
<proteinExistence type="predicted"/>
<reference evidence="1 2" key="1">
    <citation type="journal article" date="2012" name="J. Bacteriol.">
        <title>Genome Sequence of the Alkane-Degrading Bacterium Alcanivorax hongdengensis Type Strain A-11-3.</title>
        <authorList>
            <person name="Lai Q."/>
            <person name="Shao Z."/>
        </authorList>
    </citation>
    <scope>NUCLEOTIDE SEQUENCE [LARGE SCALE GENOMIC DNA]</scope>
    <source>
        <strain evidence="1 2">A-11-3</strain>
    </source>
</reference>
<accession>L0WGA6</accession>
<dbReference type="STRING" id="1177179.A11A3_02732"/>
<dbReference type="InterPro" id="IPR007410">
    <property type="entry name" value="LpqE-like"/>
</dbReference>
<dbReference type="PANTHER" id="PTHR36302">
    <property type="entry name" value="BLR7088 PROTEIN"/>
    <property type="match status" value="1"/>
</dbReference>
<dbReference type="Proteomes" id="UP000010164">
    <property type="component" value="Unassembled WGS sequence"/>
</dbReference>
<dbReference type="EMBL" id="AMRJ01000002">
    <property type="protein sequence ID" value="EKF75749.1"/>
    <property type="molecule type" value="Genomic_DNA"/>
</dbReference>
<dbReference type="Gene3D" id="2.60.40.1890">
    <property type="entry name" value="PCu(A)C copper chaperone"/>
    <property type="match status" value="1"/>
</dbReference>
<dbReference type="SUPFAM" id="SSF110087">
    <property type="entry name" value="DR1885-like metal-binding protein"/>
    <property type="match status" value="1"/>
</dbReference>
<dbReference type="InterPro" id="IPR058248">
    <property type="entry name" value="Lxx211020-like"/>
</dbReference>
<evidence type="ECO:0000313" key="2">
    <source>
        <dbReference type="Proteomes" id="UP000010164"/>
    </source>
</evidence>
<dbReference type="AlphaFoldDB" id="L0WGA6"/>
<dbReference type="eggNOG" id="COG2847">
    <property type="taxonomic scope" value="Bacteria"/>
</dbReference>
<name>L0WGA6_9GAMM</name>
<protein>
    <recommendedName>
        <fullName evidence="3">Copper chaperone PCu(A)C</fullName>
    </recommendedName>
</protein>
<dbReference type="PANTHER" id="PTHR36302:SF1">
    <property type="entry name" value="COPPER CHAPERONE PCU(A)C"/>
    <property type="match status" value="1"/>
</dbReference>
<sequence>MVLLMLAGPGMAQVVIERPWVRAAPPVASSLAAYMTLTNTGSTTAHITGATSPLAGQLHFHRMVGQPDGTMGMQALQAIELAPGDSVTLKPGGMHLMLTRLNRVPAAGDQIRICLRISQAEPVCTLFPVQRNGPGNP</sequence>
<evidence type="ECO:0000313" key="1">
    <source>
        <dbReference type="EMBL" id="EKF75749.1"/>
    </source>
</evidence>
<dbReference type="Pfam" id="PF04314">
    <property type="entry name" value="PCuAC"/>
    <property type="match status" value="1"/>
</dbReference>